<dbReference type="InterPro" id="IPR024596">
    <property type="entry name" value="RNApol_su_b/EpuA"/>
</dbReference>
<evidence type="ECO:0000256" key="1">
    <source>
        <dbReference type="SAM" id="Phobius"/>
    </source>
</evidence>
<name>A0ABS3HRD9_9ENTE</name>
<accession>A0ABS3HRD9</accession>
<keyword evidence="2" id="KW-0240">DNA-directed RNA polymerase</keyword>
<sequence length="59" mass="6527">MSSITKRVLSQLSLVILTLVILAILFFVGIYLGYVVVGKGDSSEAFKPATWQHILDFVK</sequence>
<feature type="transmembrane region" description="Helical" evidence="1">
    <location>
        <begin position="12"/>
        <end position="34"/>
    </location>
</feature>
<reference evidence="2 3" key="1">
    <citation type="submission" date="2021-03" db="EMBL/GenBank/DDBJ databases">
        <title>Enterococcal diversity collection.</title>
        <authorList>
            <person name="Gilmore M.S."/>
            <person name="Schwartzman J."/>
            <person name="Van Tyne D."/>
            <person name="Martin M."/>
            <person name="Earl A.M."/>
            <person name="Manson A.L."/>
            <person name="Straub T."/>
            <person name="Salamzade R."/>
            <person name="Saavedra J."/>
            <person name="Lebreton F."/>
            <person name="Prichula J."/>
            <person name="Schaufler K."/>
            <person name="Gaca A."/>
            <person name="Sgardioli B."/>
            <person name="Wagenaar J."/>
            <person name="Strong T."/>
        </authorList>
    </citation>
    <scope>NUCLEOTIDE SEQUENCE [LARGE SCALE GENOMIC DNA]</scope>
    <source>
        <strain evidence="2 3">DIV0080</strain>
    </source>
</reference>
<keyword evidence="1" id="KW-0812">Transmembrane</keyword>
<organism evidence="2 3">
    <name type="scientific">Candidatus Vagococcus giribetii</name>
    <dbReference type="NCBI Taxonomy" id="2230876"/>
    <lineage>
        <taxon>Bacteria</taxon>
        <taxon>Bacillati</taxon>
        <taxon>Bacillota</taxon>
        <taxon>Bacilli</taxon>
        <taxon>Lactobacillales</taxon>
        <taxon>Enterococcaceae</taxon>
        <taxon>Vagococcus</taxon>
    </lineage>
</organism>
<dbReference type="EMBL" id="JAFLVX010000014">
    <property type="protein sequence ID" value="MBO0476322.1"/>
    <property type="molecule type" value="Genomic_DNA"/>
</dbReference>
<dbReference type="Pfam" id="PF11772">
    <property type="entry name" value="EpuA"/>
    <property type="match status" value="1"/>
</dbReference>
<evidence type="ECO:0000313" key="3">
    <source>
        <dbReference type="Proteomes" id="UP000664857"/>
    </source>
</evidence>
<protein>
    <submittedName>
        <fullName evidence="2">DNA-directed RNA polymerase subunit beta</fullName>
    </submittedName>
</protein>
<keyword evidence="3" id="KW-1185">Reference proteome</keyword>
<evidence type="ECO:0000313" key="2">
    <source>
        <dbReference type="EMBL" id="MBO0476322.1"/>
    </source>
</evidence>
<dbReference type="RefSeq" id="WP_206965286.1">
    <property type="nucleotide sequence ID" value="NZ_JAFLVX010000014.1"/>
</dbReference>
<keyword evidence="2" id="KW-0804">Transcription</keyword>
<keyword evidence="1" id="KW-1133">Transmembrane helix</keyword>
<dbReference type="Proteomes" id="UP000664857">
    <property type="component" value="Unassembled WGS sequence"/>
</dbReference>
<proteinExistence type="predicted"/>
<gene>
    <name evidence="2" type="ORF">DOK76_04515</name>
</gene>
<keyword evidence="1" id="KW-0472">Membrane</keyword>
<comment type="caution">
    <text evidence="2">The sequence shown here is derived from an EMBL/GenBank/DDBJ whole genome shotgun (WGS) entry which is preliminary data.</text>
</comment>
<dbReference type="GO" id="GO:0000428">
    <property type="term" value="C:DNA-directed RNA polymerase complex"/>
    <property type="evidence" value="ECO:0007669"/>
    <property type="project" value="UniProtKB-KW"/>
</dbReference>